<dbReference type="PANTHER" id="PTHR43179">
    <property type="entry name" value="RHAMNOSYLTRANSFERASE WBBL"/>
    <property type="match status" value="1"/>
</dbReference>
<keyword evidence="3" id="KW-0808">Transferase</keyword>
<keyword evidence="2" id="KW-0328">Glycosyltransferase</keyword>
<dbReference type="Proteomes" id="UP000216998">
    <property type="component" value="Unassembled WGS sequence"/>
</dbReference>
<keyword evidence="6" id="KW-1185">Reference proteome</keyword>
<organism evidence="5 6">
    <name type="scientific">Niveispirillum lacus</name>
    <dbReference type="NCBI Taxonomy" id="1981099"/>
    <lineage>
        <taxon>Bacteria</taxon>
        <taxon>Pseudomonadati</taxon>
        <taxon>Pseudomonadota</taxon>
        <taxon>Alphaproteobacteria</taxon>
        <taxon>Rhodospirillales</taxon>
        <taxon>Azospirillaceae</taxon>
        <taxon>Niveispirillum</taxon>
    </lineage>
</organism>
<reference evidence="5 6" key="1">
    <citation type="submission" date="2017-07" db="EMBL/GenBank/DDBJ databases">
        <title>Niveispirillum cyanobacteriorum sp. nov., isolated from cyanobacterial aggregates in a eutrophic lake.</title>
        <authorList>
            <person name="Cai H."/>
        </authorList>
    </citation>
    <scope>NUCLEOTIDE SEQUENCE [LARGE SCALE GENOMIC DNA]</scope>
    <source>
        <strain evidence="6">TH1-14</strain>
    </source>
</reference>
<dbReference type="InterPro" id="IPR001173">
    <property type="entry name" value="Glyco_trans_2-like"/>
</dbReference>
<dbReference type="InterPro" id="IPR029044">
    <property type="entry name" value="Nucleotide-diphossugar_trans"/>
</dbReference>
<evidence type="ECO:0000313" key="5">
    <source>
        <dbReference type="EMBL" id="OYQ35599.1"/>
    </source>
</evidence>
<dbReference type="CDD" id="cd04186">
    <property type="entry name" value="GT_2_like_c"/>
    <property type="match status" value="1"/>
</dbReference>
<gene>
    <name evidence="5" type="ORF">CHU95_07715</name>
</gene>
<dbReference type="SUPFAM" id="SSF53448">
    <property type="entry name" value="Nucleotide-diphospho-sugar transferases"/>
    <property type="match status" value="1"/>
</dbReference>
<protein>
    <recommendedName>
        <fullName evidence="4">Glycosyltransferase 2-like domain-containing protein</fullName>
    </recommendedName>
</protein>
<dbReference type="AlphaFoldDB" id="A0A255Z2D7"/>
<comment type="similarity">
    <text evidence="1">Belongs to the glycosyltransferase 2 family.</text>
</comment>
<evidence type="ECO:0000256" key="3">
    <source>
        <dbReference type="ARBA" id="ARBA00022679"/>
    </source>
</evidence>
<dbReference type="Gene3D" id="3.90.550.10">
    <property type="entry name" value="Spore Coat Polysaccharide Biosynthesis Protein SpsA, Chain A"/>
    <property type="match status" value="1"/>
</dbReference>
<feature type="domain" description="Glycosyltransferase 2-like" evidence="4">
    <location>
        <begin position="53"/>
        <end position="252"/>
    </location>
</feature>
<evidence type="ECO:0000256" key="1">
    <source>
        <dbReference type="ARBA" id="ARBA00006739"/>
    </source>
</evidence>
<sequence>MECAARSRLTRFGLAFLDLAPAMPASDRMGTSCPFYLRSLMPCAAEHPSLTWIVVLNWNGAEDTIGCIDAVRTLTGGRWRLAVCDNASGDDSVPRLRAALRERFGDRFAELAEADVATTTPQHDVYLIRNAGNYGYAGGNNVGLRLAMRDPDMGFAWILNNDTLPQPGALAALLGHAADHPQQGMIGSTLLYAHQPDLIQGAGGARYNRWTGLVQHLGWNRSRTEAATFANAPLDYIIGAAMFIRRAWLEQIGLMDDSFFLYFEEIDYCRRGRHRFDLGYAPDSLVLHKEGGTTGGHRDQISWLADFYNLRNRLRITWRHFPYAMPTIIAGLCVTALNRLRRGQADRLPMLWRILWRFQTIRFEDVRRPG</sequence>
<evidence type="ECO:0000259" key="4">
    <source>
        <dbReference type="Pfam" id="PF00535"/>
    </source>
</evidence>
<name>A0A255Z2D7_9PROT</name>
<dbReference type="EMBL" id="NOXU01000025">
    <property type="protein sequence ID" value="OYQ35599.1"/>
    <property type="molecule type" value="Genomic_DNA"/>
</dbReference>
<accession>A0A255Z2D7</accession>
<dbReference type="Pfam" id="PF00535">
    <property type="entry name" value="Glycos_transf_2"/>
    <property type="match status" value="1"/>
</dbReference>
<evidence type="ECO:0000256" key="2">
    <source>
        <dbReference type="ARBA" id="ARBA00022676"/>
    </source>
</evidence>
<proteinExistence type="inferred from homology"/>
<comment type="caution">
    <text evidence="5">The sequence shown here is derived from an EMBL/GenBank/DDBJ whole genome shotgun (WGS) entry which is preliminary data.</text>
</comment>
<dbReference type="PANTHER" id="PTHR43179:SF12">
    <property type="entry name" value="GALACTOFURANOSYLTRANSFERASE GLFT2"/>
    <property type="match status" value="1"/>
</dbReference>
<dbReference type="GO" id="GO:0016757">
    <property type="term" value="F:glycosyltransferase activity"/>
    <property type="evidence" value="ECO:0007669"/>
    <property type="project" value="UniProtKB-KW"/>
</dbReference>
<evidence type="ECO:0000313" key="6">
    <source>
        <dbReference type="Proteomes" id="UP000216998"/>
    </source>
</evidence>